<evidence type="ECO:0000313" key="1">
    <source>
        <dbReference type="EMBL" id="GLK84002.1"/>
    </source>
</evidence>
<keyword evidence="2" id="KW-1185">Reference proteome</keyword>
<gene>
    <name evidence="1" type="ORF">GCM10017653_20720</name>
</gene>
<reference evidence="1" key="1">
    <citation type="journal article" date="2014" name="Int. J. Syst. Evol. Microbiol.">
        <title>Complete genome sequence of Corynebacterium casei LMG S-19264T (=DSM 44701T), isolated from a smear-ripened cheese.</title>
        <authorList>
            <consortium name="US DOE Joint Genome Institute (JGI-PGF)"/>
            <person name="Walter F."/>
            <person name="Albersmeier A."/>
            <person name="Kalinowski J."/>
            <person name="Ruckert C."/>
        </authorList>
    </citation>
    <scope>NUCLEOTIDE SEQUENCE</scope>
    <source>
        <strain evidence="1">VKM B-2789</strain>
    </source>
</reference>
<sequence length="68" mass="7564">MDIVHERPREAAAGRRVNPKHLRLPRAAHKTAMQAAPDGGNSRRSILKRQGNLWSKGRSLVIAAPYVK</sequence>
<comment type="caution">
    <text evidence="1">The sequence shown here is derived from an EMBL/GenBank/DDBJ whole genome shotgun (WGS) entry which is preliminary data.</text>
</comment>
<dbReference type="Proteomes" id="UP001143330">
    <property type="component" value="Unassembled WGS sequence"/>
</dbReference>
<reference evidence="1" key="2">
    <citation type="submission" date="2023-01" db="EMBL/GenBank/DDBJ databases">
        <authorList>
            <person name="Sun Q."/>
            <person name="Evtushenko L."/>
        </authorList>
    </citation>
    <scope>NUCLEOTIDE SEQUENCE</scope>
    <source>
        <strain evidence="1">VKM B-2789</strain>
    </source>
</reference>
<evidence type="ECO:0000313" key="2">
    <source>
        <dbReference type="Proteomes" id="UP001143330"/>
    </source>
</evidence>
<accession>A0A9W6JVN4</accession>
<dbReference type="EMBL" id="BSFM01000011">
    <property type="protein sequence ID" value="GLK84002.1"/>
    <property type="molecule type" value="Genomic_DNA"/>
</dbReference>
<protein>
    <submittedName>
        <fullName evidence="1">Uncharacterized protein</fullName>
    </submittedName>
</protein>
<dbReference type="AlphaFoldDB" id="A0A9W6JVN4"/>
<name>A0A9W6JVN4_9HYPH</name>
<organism evidence="1 2">
    <name type="scientific">Ancylobacter defluvii</name>
    <dbReference type="NCBI Taxonomy" id="1282440"/>
    <lineage>
        <taxon>Bacteria</taxon>
        <taxon>Pseudomonadati</taxon>
        <taxon>Pseudomonadota</taxon>
        <taxon>Alphaproteobacteria</taxon>
        <taxon>Hyphomicrobiales</taxon>
        <taxon>Xanthobacteraceae</taxon>
        <taxon>Ancylobacter</taxon>
    </lineage>
</organism>
<proteinExistence type="predicted"/>